<evidence type="ECO:0000256" key="3">
    <source>
        <dbReference type="ARBA" id="ARBA00022722"/>
    </source>
</evidence>
<dbReference type="GO" id="GO:0016787">
    <property type="term" value="F:hydrolase activity"/>
    <property type="evidence" value="ECO:0007669"/>
    <property type="project" value="UniProtKB-KW"/>
</dbReference>
<dbReference type="SUPFAM" id="SSF54060">
    <property type="entry name" value="His-Me finger endonucleases"/>
    <property type="match status" value="1"/>
</dbReference>
<dbReference type="RefSeq" id="WP_099149952.1">
    <property type="nucleotide sequence ID" value="NZ_PDUD01000017.1"/>
</dbReference>
<dbReference type="InterPro" id="IPR044925">
    <property type="entry name" value="His-Me_finger_sf"/>
</dbReference>
<keyword evidence="14" id="KW-1185">Reference proteome</keyword>
<proteinExistence type="inferred from homology"/>
<dbReference type="InterPro" id="IPR020821">
    <property type="entry name" value="ENPP1-3/EXOG-like_nuc-like"/>
</dbReference>
<organism evidence="13 14">
    <name type="scientific">Flavilitoribacter nigricans (strain ATCC 23147 / DSM 23189 / NBRC 102662 / NCIMB 1420 / SS-2)</name>
    <name type="common">Lewinella nigricans</name>
    <dbReference type="NCBI Taxonomy" id="1122177"/>
    <lineage>
        <taxon>Bacteria</taxon>
        <taxon>Pseudomonadati</taxon>
        <taxon>Bacteroidota</taxon>
        <taxon>Saprospiria</taxon>
        <taxon>Saprospirales</taxon>
        <taxon>Lewinellaceae</taxon>
        <taxon>Flavilitoribacter</taxon>
    </lineage>
</organism>
<feature type="binding site" evidence="9">
    <location>
        <position position="179"/>
    </location>
    <ligand>
        <name>Mg(2+)</name>
        <dbReference type="ChEBI" id="CHEBI:18420"/>
        <note>catalytic</note>
    </ligand>
</feature>
<evidence type="ECO:0000259" key="11">
    <source>
        <dbReference type="SMART" id="SM00477"/>
    </source>
</evidence>
<evidence type="ECO:0000256" key="2">
    <source>
        <dbReference type="ARBA" id="ARBA00010052"/>
    </source>
</evidence>
<protein>
    <submittedName>
        <fullName evidence="13">Endonuclease</fullName>
    </submittedName>
</protein>
<dbReference type="Proteomes" id="UP000223913">
    <property type="component" value="Unassembled WGS sequence"/>
</dbReference>
<evidence type="ECO:0000313" key="14">
    <source>
        <dbReference type="Proteomes" id="UP000223913"/>
    </source>
</evidence>
<dbReference type="GO" id="GO:0004519">
    <property type="term" value="F:endonuclease activity"/>
    <property type="evidence" value="ECO:0007669"/>
    <property type="project" value="UniProtKB-KW"/>
</dbReference>
<dbReference type="InterPro" id="IPR040255">
    <property type="entry name" value="Non-specific_endonuclease"/>
</dbReference>
<comment type="similarity">
    <text evidence="2">Belongs to the DNA/RNA non-specific endonuclease family.</text>
</comment>
<evidence type="ECO:0000259" key="12">
    <source>
        <dbReference type="SMART" id="SM00892"/>
    </source>
</evidence>
<dbReference type="Gene3D" id="3.40.570.10">
    <property type="entry name" value="Extracellular Endonuclease, subunit A"/>
    <property type="match status" value="1"/>
</dbReference>
<name>A0A2D0NE99_FLAN2</name>
<dbReference type="PANTHER" id="PTHR13966:SF5">
    <property type="entry name" value="ENDONUCLEASE G, MITOCHONDRIAL"/>
    <property type="match status" value="1"/>
</dbReference>
<keyword evidence="10" id="KW-0175">Coiled coil</keyword>
<keyword evidence="3" id="KW-0540">Nuclease</keyword>
<dbReference type="InterPro" id="IPR044929">
    <property type="entry name" value="DNA/RNA_non-sp_Endonuclease_sf"/>
</dbReference>
<evidence type="ECO:0000256" key="8">
    <source>
        <dbReference type="PIRSR" id="PIRSR640255-1"/>
    </source>
</evidence>
<dbReference type="PROSITE" id="PS01070">
    <property type="entry name" value="NUCLEASE_NON_SPEC"/>
    <property type="match status" value="1"/>
</dbReference>
<reference evidence="13 14" key="1">
    <citation type="submission" date="2017-10" db="EMBL/GenBank/DDBJ databases">
        <title>The draft genome sequence of Lewinella nigricans NBRC 102662.</title>
        <authorList>
            <person name="Wang K."/>
        </authorList>
    </citation>
    <scope>NUCLEOTIDE SEQUENCE [LARGE SCALE GENOMIC DNA]</scope>
    <source>
        <strain evidence="13 14">NBRC 102662</strain>
    </source>
</reference>
<dbReference type="CDD" id="cd00091">
    <property type="entry name" value="NUC"/>
    <property type="match status" value="1"/>
</dbReference>
<dbReference type="EMBL" id="PDUD01000017">
    <property type="protein sequence ID" value="PHN06696.1"/>
    <property type="molecule type" value="Genomic_DNA"/>
</dbReference>
<comment type="caution">
    <text evidence="13">The sequence shown here is derived from an EMBL/GenBank/DDBJ whole genome shotgun (WGS) entry which is preliminary data.</text>
</comment>
<dbReference type="InterPro" id="IPR001604">
    <property type="entry name" value="Endo_G_ENPP1-like_dom"/>
</dbReference>
<dbReference type="PANTHER" id="PTHR13966">
    <property type="entry name" value="ENDONUCLEASE RELATED"/>
    <property type="match status" value="1"/>
</dbReference>
<dbReference type="Pfam" id="PF01223">
    <property type="entry name" value="Endonuclease_NS"/>
    <property type="match status" value="1"/>
</dbReference>
<keyword evidence="7" id="KW-0460">Magnesium</keyword>
<evidence type="ECO:0000256" key="9">
    <source>
        <dbReference type="PIRSR" id="PIRSR640255-2"/>
    </source>
</evidence>
<comment type="cofactor">
    <cofactor evidence="1">
        <name>Mg(2+)</name>
        <dbReference type="ChEBI" id="CHEBI:18420"/>
    </cofactor>
</comment>
<sequence length="417" mass="47370">MYRRILFYLILGTLLPIGLDAQPLEKHIDRVENELQQLKEQEQRLKAQLEGLKLSRIQRDLRAIGLPGEDYIMHQAMALAYSEDHEQAAWVAHIILPDIVDGEVTRTNDFREDPLVRSGTAVEADYFLKFPQADGSSQYDGFGYDRGHLAPSADFRWSETALSESYFYSNMAPQLADFNRVGWADLESTIRGYIFRHPGRQLYVVTGGILEKDLPVIERGVNGVSIPRYFYKVVLDAEAQTGIGFLMPNERLAYPLETYAVTIDEVEKQTGFDFFSNLPDKVEQLLESKLDKQTWFPEVSAGDVEPIFAPSLAAGHFNTAQAKAYMGTGNTINVCGQVVSSRYSRSGNLWLNLDKQYPNQIFSVYIRKADLVNFPFDGEKHWLNQQVCFTGVVQNMNGTPTIRIEREEEARLMEDGK</sequence>
<evidence type="ECO:0000256" key="1">
    <source>
        <dbReference type="ARBA" id="ARBA00001946"/>
    </source>
</evidence>
<evidence type="ECO:0000256" key="7">
    <source>
        <dbReference type="ARBA" id="ARBA00022842"/>
    </source>
</evidence>
<accession>A0A2D0NE99</accession>
<feature type="domain" description="DNA/RNA non-specific endonuclease/pyrophosphatase/phosphodiesterase" evidence="12">
    <location>
        <begin position="73"/>
        <end position="281"/>
    </location>
</feature>
<evidence type="ECO:0000256" key="5">
    <source>
        <dbReference type="ARBA" id="ARBA00022759"/>
    </source>
</evidence>
<keyword evidence="6" id="KW-0378">Hydrolase</keyword>
<dbReference type="GO" id="GO:0046872">
    <property type="term" value="F:metal ion binding"/>
    <property type="evidence" value="ECO:0007669"/>
    <property type="project" value="UniProtKB-KW"/>
</dbReference>
<evidence type="ECO:0000256" key="6">
    <source>
        <dbReference type="ARBA" id="ARBA00022801"/>
    </source>
</evidence>
<dbReference type="OrthoDB" id="9811262at2"/>
<evidence type="ECO:0000256" key="10">
    <source>
        <dbReference type="SAM" id="Coils"/>
    </source>
</evidence>
<feature type="active site" description="Proton acceptor" evidence="8">
    <location>
        <position position="148"/>
    </location>
</feature>
<evidence type="ECO:0000313" key="13">
    <source>
        <dbReference type="EMBL" id="PHN06696.1"/>
    </source>
</evidence>
<dbReference type="SMART" id="SM00892">
    <property type="entry name" value="Endonuclease_NS"/>
    <property type="match status" value="1"/>
</dbReference>
<evidence type="ECO:0000256" key="4">
    <source>
        <dbReference type="ARBA" id="ARBA00022723"/>
    </source>
</evidence>
<dbReference type="GO" id="GO:0003676">
    <property type="term" value="F:nucleic acid binding"/>
    <property type="evidence" value="ECO:0007669"/>
    <property type="project" value="InterPro"/>
</dbReference>
<keyword evidence="4 9" id="KW-0479">Metal-binding</keyword>
<keyword evidence="5 13" id="KW-0255">Endonuclease</keyword>
<feature type="domain" description="ENPP1-3/EXOG-like endonuclease/phosphodiesterase" evidence="11">
    <location>
        <begin position="74"/>
        <end position="281"/>
    </location>
</feature>
<gene>
    <name evidence="13" type="ORF">CRP01_10390</name>
</gene>
<dbReference type="InterPro" id="IPR018524">
    <property type="entry name" value="DNA/RNA_endonuclease_AS"/>
</dbReference>
<dbReference type="SMART" id="SM00477">
    <property type="entry name" value="NUC"/>
    <property type="match status" value="1"/>
</dbReference>
<feature type="coiled-coil region" evidence="10">
    <location>
        <begin position="21"/>
        <end position="55"/>
    </location>
</feature>
<dbReference type="AlphaFoldDB" id="A0A2D0NE99"/>